<reference evidence="1 2" key="1">
    <citation type="submission" date="2015-03" db="EMBL/GenBank/DDBJ databases">
        <title>RNA-seq based gene annotation and comparative genomics of four Zymoseptoria species reveal species-specific pathogenicity related genes and transposable element activity.</title>
        <authorList>
            <person name="Grandaubert J."/>
            <person name="Bhattacharyya A."/>
            <person name="Stukenbrock E.H."/>
        </authorList>
    </citation>
    <scope>NUCLEOTIDE SEQUENCE [LARGE SCALE GENOMIC DNA]</scope>
    <source>
        <strain evidence="1 2">Zb18110</strain>
    </source>
</reference>
<evidence type="ECO:0000313" key="1">
    <source>
        <dbReference type="EMBL" id="KJX92075.1"/>
    </source>
</evidence>
<comment type="caution">
    <text evidence="1">The sequence shown here is derived from an EMBL/GenBank/DDBJ whole genome shotgun (WGS) entry which is preliminary data.</text>
</comment>
<proteinExistence type="predicted"/>
<dbReference type="AlphaFoldDB" id="A0A0F4G762"/>
<evidence type="ECO:0000313" key="2">
    <source>
        <dbReference type="Proteomes" id="UP000033647"/>
    </source>
</evidence>
<dbReference type="Proteomes" id="UP000033647">
    <property type="component" value="Unassembled WGS sequence"/>
</dbReference>
<sequence length="150" mass="15586">MTVDNWPQPISLLSNGTNDNFVLAAGDYPGTPSTITASNDSGYGALIFPINNNAIGAGVPDIGHSEGVADSAYAIVNYEQYEWSLSSSGVVTHRLAAALNQFLACKDAVIGGPEQTFLKWGEGGALYALPEGCQPSSLQLNVPGRPASSQ</sequence>
<keyword evidence="2" id="KW-1185">Reference proteome</keyword>
<protein>
    <submittedName>
        <fullName evidence="1">Uncharacterized protein</fullName>
    </submittedName>
</protein>
<dbReference type="EMBL" id="LAFY01005882">
    <property type="protein sequence ID" value="KJX92075.1"/>
    <property type="molecule type" value="Genomic_DNA"/>
</dbReference>
<accession>A0A0F4G762</accession>
<gene>
    <name evidence="1" type="ORF">TI39_contig5927g00007</name>
</gene>
<name>A0A0F4G762_9PEZI</name>
<organism evidence="1 2">
    <name type="scientific">Zymoseptoria brevis</name>
    <dbReference type="NCBI Taxonomy" id="1047168"/>
    <lineage>
        <taxon>Eukaryota</taxon>
        <taxon>Fungi</taxon>
        <taxon>Dikarya</taxon>
        <taxon>Ascomycota</taxon>
        <taxon>Pezizomycotina</taxon>
        <taxon>Dothideomycetes</taxon>
        <taxon>Dothideomycetidae</taxon>
        <taxon>Mycosphaerellales</taxon>
        <taxon>Mycosphaerellaceae</taxon>
        <taxon>Zymoseptoria</taxon>
    </lineage>
</organism>
<dbReference type="OrthoDB" id="3633220at2759"/>